<gene>
    <name evidence="2" type="ORF">LSAA_12560</name>
</gene>
<proteinExistence type="predicted"/>
<feature type="compositionally biased region" description="Polar residues" evidence="1">
    <location>
        <begin position="43"/>
        <end position="58"/>
    </location>
</feature>
<accession>A0A7R8D1N1</accession>
<reference evidence="2" key="1">
    <citation type="submission" date="2021-02" db="EMBL/GenBank/DDBJ databases">
        <authorList>
            <person name="Bekaert M."/>
        </authorList>
    </citation>
    <scope>NUCLEOTIDE SEQUENCE</scope>
    <source>
        <strain evidence="2">IoA-00</strain>
    </source>
</reference>
<organism evidence="2 3">
    <name type="scientific">Lepeophtheirus salmonis</name>
    <name type="common">Salmon louse</name>
    <name type="synonym">Caligus salmonis</name>
    <dbReference type="NCBI Taxonomy" id="72036"/>
    <lineage>
        <taxon>Eukaryota</taxon>
        <taxon>Metazoa</taxon>
        <taxon>Ecdysozoa</taxon>
        <taxon>Arthropoda</taxon>
        <taxon>Crustacea</taxon>
        <taxon>Multicrustacea</taxon>
        <taxon>Hexanauplia</taxon>
        <taxon>Copepoda</taxon>
        <taxon>Siphonostomatoida</taxon>
        <taxon>Caligidae</taxon>
        <taxon>Lepeophtheirus</taxon>
    </lineage>
</organism>
<feature type="region of interest" description="Disordered" evidence="1">
    <location>
        <begin position="1"/>
        <end position="69"/>
    </location>
</feature>
<dbReference type="EMBL" id="HG994585">
    <property type="protein sequence ID" value="CAF2970686.1"/>
    <property type="molecule type" value="Genomic_DNA"/>
</dbReference>
<feature type="compositionally biased region" description="Basic and acidic residues" evidence="1">
    <location>
        <begin position="1"/>
        <end position="11"/>
    </location>
</feature>
<sequence length="119" mass="13691">MKRNRSGSDIRRTKRQSNWKKVPKAATPSWQCLTERKHKVSDPATSQQGVHSETTAESVETDHEPQEELPLDISNSYSEIGEVEFAVEIQSHNDNILQRQTQAQPYQLDNLRPRIPVQK</sequence>
<dbReference type="AlphaFoldDB" id="A0A7R8D1N1"/>
<protein>
    <submittedName>
        <fullName evidence="2">(salmon louse) hypothetical protein</fullName>
    </submittedName>
</protein>
<feature type="compositionally biased region" description="Basic residues" evidence="1">
    <location>
        <begin position="12"/>
        <end position="23"/>
    </location>
</feature>
<name>A0A7R8D1N1_LEPSM</name>
<evidence type="ECO:0000313" key="3">
    <source>
        <dbReference type="Proteomes" id="UP000675881"/>
    </source>
</evidence>
<keyword evidence="3" id="KW-1185">Reference proteome</keyword>
<dbReference type="Proteomes" id="UP000675881">
    <property type="component" value="Chromosome 6"/>
</dbReference>
<evidence type="ECO:0000313" key="2">
    <source>
        <dbReference type="EMBL" id="CAF2970686.1"/>
    </source>
</evidence>
<evidence type="ECO:0000256" key="1">
    <source>
        <dbReference type="SAM" id="MobiDB-lite"/>
    </source>
</evidence>